<dbReference type="Proteomes" id="UP001596083">
    <property type="component" value="Unassembled WGS sequence"/>
</dbReference>
<dbReference type="Gene3D" id="1.10.600.10">
    <property type="entry name" value="Farnesyl Diphosphate Synthase"/>
    <property type="match status" value="1"/>
</dbReference>
<protein>
    <submittedName>
        <fullName evidence="1">Phytoene/squalene synthase family protein</fullName>
    </submittedName>
</protein>
<dbReference type="Pfam" id="PF00494">
    <property type="entry name" value="SQS_PSY"/>
    <property type="match status" value="1"/>
</dbReference>
<gene>
    <name evidence="1" type="ORF">ACFP1Z_28775</name>
</gene>
<organism evidence="1 2">
    <name type="scientific">Streptomyces gamaensis</name>
    <dbReference type="NCBI Taxonomy" id="1763542"/>
    <lineage>
        <taxon>Bacteria</taxon>
        <taxon>Bacillati</taxon>
        <taxon>Actinomycetota</taxon>
        <taxon>Actinomycetes</taxon>
        <taxon>Kitasatosporales</taxon>
        <taxon>Streptomycetaceae</taxon>
        <taxon>Streptomyces</taxon>
    </lineage>
</organism>
<accession>A0ABW0Z645</accession>
<dbReference type="InterPro" id="IPR008949">
    <property type="entry name" value="Isoprenoid_synthase_dom_sf"/>
</dbReference>
<sequence>MAGIDDARVRDAYSRQKALVAAYDRPAYLAVRLLLPPQLVPHVIAVTAFMHYTDVMLDGETPSNTASAAAWEEDVRCALSSGESREPLLRALLTSVEAVPWLRSRVEAFMAGARVDRDFKEFAGEAEYQQYIYDYSLPAFMLIACLLLPPNADPGASGMACRAYIDGHQRLDFVNDLSEDLSAGRLTIPLKTLEQHDVSRSDLEQRRDSLGTRALITSLLTRARQDLLVSRSLVEHVPADNRAFLRALITVKVLTADAALAKGAAVMCAPASPSHSAALRMLLREYRRRGR</sequence>
<evidence type="ECO:0000313" key="2">
    <source>
        <dbReference type="Proteomes" id="UP001596083"/>
    </source>
</evidence>
<dbReference type="RefSeq" id="WP_390320603.1">
    <property type="nucleotide sequence ID" value="NZ_JBHSPB010000024.1"/>
</dbReference>
<comment type="caution">
    <text evidence="1">The sequence shown here is derived from an EMBL/GenBank/DDBJ whole genome shotgun (WGS) entry which is preliminary data.</text>
</comment>
<dbReference type="EMBL" id="JBHSPB010000024">
    <property type="protein sequence ID" value="MFC5724166.1"/>
    <property type="molecule type" value="Genomic_DNA"/>
</dbReference>
<reference evidence="2" key="1">
    <citation type="journal article" date="2019" name="Int. J. Syst. Evol. Microbiol.">
        <title>The Global Catalogue of Microorganisms (GCM) 10K type strain sequencing project: providing services to taxonomists for standard genome sequencing and annotation.</title>
        <authorList>
            <consortium name="The Broad Institute Genomics Platform"/>
            <consortium name="The Broad Institute Genome Sequencing Center for Infectious Disease"/>
            <person name="Wu L."/>
            <person name="Ma J."/>
        </authorList>
    </citation>
    <scope>NUCLEOTIDE SEQUENCE [LARGE SCALE GENOMIC DNA]</scope>
    <source>
        <strain evidence="2">CGMCC 4.7304</strain>
    </source>
</reference>
<dbReference type="InterPro" id="IPR002060">
    <property type="entry name" value="Squ/phyt_synthse"/>
</dbReference>
<proteinExistence type="predicted"/>
<evidence type="ECO:0000313" key="1">
    <source>
        <dbReference type="EMBL" id="MFC5724166.1"/>
    </source>
</evidence>
<dbReference type="SUPFAM" id="SSF48576">
    <property type="entry name" value="Terpenoid synthases"/>
    <property type="match status" value="1"/>
</dbReference>
<keyword evidence="2" id="KW-1185">Reference proteome</keyword>
<dbReference type="PANTHER" id="PTHR31480">
    <property type="entry name" value="BIFUNCTIONAL LYCOPENE CYCLASE/PHYTOENE SYNTHASE"/>
    <property type="match status" value="1"/>
</dbReference>
<name>A0ABW0Z645_9ACTN</name>